<proteinExistence type="predicted"/>
<evidence type="ECO:0000313" key="2">
    <source>
        <dbReference type="Proteomes" id="UP001157502"/>
    </source>
</evidence>
<comment type="caution">
    <text evidence="1">The sequence shown here is derived from an EMBL/GenBank/DDBJ whole genome shotgun (WGS) entry which is preliminary data.</text>
</comment>
<organism evidence="1 2">
    <name type="scientific">Dallia pectoralis</name>
    <name type="common">Alaska blackfish</name>
    <dbReference type="NCBI Taxonomy" id="75939"/>
    <lineage>
        <taxon>Eukaryota</taxon>
        <taxon>Metazoa</taxon>
        <taxon>Chordata</taxon>
        <taxon>Craniata</taxon>
        <taxon>Vertebrata</taxon>
        <taxon>Euteleostomi</taxon>
        <taxon>Actinopterygii</taxon>
        <taxon>Neopterygii</taxon>
        <taxon>Teleostei</taxon>
        <taxon>Protacanthopterygii</taxon>
        <taxon>Esociformes</taxon>
        <taxon>Umbridae</taxon>
        <taxon>Dallia</taxon>
    </lineage>
</organism>
<protein>
    <submittedName>
        <fullName evidence="1">Uncharacterized protein</fullName>
    </submittedName>
</protein>
<evidence type="ECO:0000313" key="1">
    <source>
        <dbReference type="EMBL" id="KAJ7993805.1"/>
    </source>
</evidence>
<sequence>MMTCLKITDPVALTLAGKIALGEIGKGPVLELLEHAPVGDGDFIPDHPSRLFHNAANIDYLAGTNSMDGHLFAGVDVPSINKNKTPTTPEEIKELLAGLTKLKGTAAVDSAYMTYIQSLGPTPDQAVVKKTVVDIETDFLFLVPTQTALFLHVNHSKDARTYSYLFNMGTRIPGFPKWMEAEHAEGVQYVFGKPFDTPLGYFPKHRTLSEYMIAYWTNFARTGDPNQGVSKVPTLWPEFSSTEHPYLVINNKITKSSVKHNLRSPYVKYWTSTYASLPSNEVSLMKNT</sequence>
<dbReference type="EMBL" id="CM055750">
    <property type="protein sequence ID" value="KAJ7993805.1"/>
    <property type="molecule type" value="Genomic_DNA"/>
</dbReference>
<keyword evidence="2" id="KW-1185">Reference proteome</keyword>
<dbReference type="Proteomes" id="UP001157502">
    <property type="component" value="Chromosome 23"/>
</dbReference>
<name>A0ACC2FQZ4_DALPE</name>
<reference evidence="1" key="1">
    <citation type="submission" date="2021-05" db="EMBL/GenBank/DDBJ databases">
        <authorList>
            <person name="Pan Q."/>
            <person name="Jouanno E."/>
            <person name="Zahm M."/>
            <person name="Klopp C."/>
            <person name="Cabau C."/>
            <person name="Louis A."/>
            <person name="Berthelot C."/>
            <person name="Parey E."/>
            <person name="Roest Crollius H."/>
            <person name="Montfort J."/>
            <person name="Robinson-Rechavi M."/>
            <person name="Bouchez O."/>
            <person name="Lampietro C."/>
            <person name="Lopez Roques C."/>
            <person name="Donnadieu C."/>
            <person name="Postlethwait J."/>
            <person name="Bobe J."/>
            <person name="Dillon D."/>
            <person name="Chandos A."/>
            <person name="von Hippel F."/>
            <person name="Guiguen Y."/>
        </authorList>
    </citation>
    <scope>NUCLEOTIDE SEQUENCE</scope>
    <source>
        <strain evidence="1">YG-Jan2019</strain>
    </source>
</reference>
<accession>A0ACC2FQZ4</accession>
<gene>
    <name evidence="1" type="ORF">DPEC_G00258530</name>
</gene>